<evidence type="ECO:0000256" key="4">
    <source>
        <dbReference type="SAM" id="Phobius"/>
    </source>
</evidence>
<dbReference type="InterPro" id="IPR036259">
    <property type="entry name" value="MFS_trans_sf"/>
</dbReference>
<dbReference type="SUPFAM" id="SSF103473">
    <property type="entry name" value="MFS general substrate transporter"/>
    <property type="match status" value="1"/>
</dbReference>
<proteinExistence type="predicted"/>
<dbReference type="GO" id="GO:0022857">
    <property type="term" value="F:transmembrane transporter activity"/>
    <property type="evidence" value="ECO:0007669"/>
    <property type="project" value="InterPro"/>
</dbReference>
<dbReference type="AlphaFoldDB" id="A0A074N3A9"/>
<keyword evidence="3 4" id="KW-0472">Membrane</keyword>
<comment type="caution">
    <text evidence="6">The sequence shown here is derived from an EMBL/GenBank/DDBJ whole genome shotgun (WGS) entry which is preliminary data.</text>
</comment>
<dbReference type="InterPro" id="IPR011701">
    <property type="entry name" value="MFS"/>
</dbReference>
<feature type="transmembrane region" description="Helical" evidence="4">
    <location>
        <begin position="100"/>
        <end position="121"/>
    </location>
</feature>
<keyword evidence="2 4" id="KW-1133">Transmembrane helix</keyword>
<keyword evidence="1 4" id="KW-0812">Transmembrane</keyword>
<sequence>MVDRFGAGRIALWSGVIALPVMSVYLIDETLWADDRLYVAWFFIKNVPLFLFYLANLVIMMRATAKEAAALSFALFAAIVPLGFMIGAALLPLLEDMGGWQAMFGASAVMIFVAGLLTLLLKPDTCPQQAEAGTVEFEGKFA</sequence>
<feature type="transmembrane region" description="Helical" evidence="4">
    <location>
        <begin position="39"/>
        <end position="59"/>
    </location>
</feature>
<dbReference type="Pfam" id="PF07690">
    <property type="entry name" value="MFS_1"/>
    <property type="match status" value="1"/>
</dbReference>
<dbReference type="EMBL" id="JMIX01000001">
    <property type="protein sequence ID" value="KEO99305.1"/>
    <property type="molecule type" value="Genomic_DNA"/>
</dbReference>
<evidence type="ECO:0000313" key="6">
    <source>
        <dbReference type="EMBL" id="KEO99305.1"/>
    </source>
</evidence>
<keyword evidence="7" id="KW-1185">Reference proteome</keyword>
<dbReference type="RefSeq" id="WP_069297522.1">
    <property type="nucleotide sequence ID" value="NZ_CP017057.1"/>
</dbReference>
<dbReference type="InterPro" id="IPR020846">
    <property type="entry name" value="MFS_dom"/>
</dbReference>
<dbReference type="KEGG" id="elq:Ga0102493_1129"/>
<name>A0A074N3A9_9SPHN</name>
<dbReference type="Proteomes" id="UP000027866">
    <property type="component" value="Unassembled WGS sequence"/>
</dbReference>
<evidence type="ECO:0000313" key="7">
    <source>
        <dbReference type="Proteomes" id="UP000027866"/>
    </source>
</evidence>
<feature type="transmembrane region" description="Helical" evidence="4">
    <location>
        <begin position="7"/>
        <end position="27"/>
    </location>
</feature>
<gene>
    <name evidence="6" type="ORF">EH32_00320</name>
</gene>
<accession>A0A074N3A9</accession>
<evidence type="ECO:0000259" key="5">
    <source>
        <dbReference type="PROSITE" id="PS50850"/>
    </source>
</evidence>
<feature type="transmembrane region" description="Helical" evidence="4">
    <location>
        <begin position="71"/>
        <end position="94"/>
    </location>
</feature>
<evidence type="ECO:0000256" key="2">
    <source>
        <dbReference type="ARBA" id="ARBA00022989"/>
    </source>
</evidence>
<evidence type="ECO:0000256" key="3">
    <source>
        <dbReference type="ARBA" id="ARBA00023136"/>
    </source>
</evidence>
<reference evidence="6 7" key="1">
    <citation type="submission" date="2014-04" db="EMBL/GenBank/DDBJ databases">
        <title>A comprehensive comparison of genomes of Erythrobacter spp. Strains.</title>
        <authorList>
            <person name="Zheng Q."/>
        </authorList>
    </citation>
    <scope>NUCLEOTIDE SEQUENCE [LARGE SCALE GENOMIC DNA]</scope>
    <source>
        <strain evidence="6 7">DSM 8509</strain>
    </source>
</reference>
<feature type="domain" description="Major facilitator superfamily (MFS) profile" evidence="5">
    <location>
        <begin position="1"/>
        <end position="142"/>
    </location>
</feature>
<dbReference type="PROSITE" id="PS50850">
    <property type="entry name" value="MFS"/>
    <property type="match status" value="1"/>
</dbReference>
<evidence type="ECO:0000256" key="1">
    <source>
        <dbReference type="ARBA" id="ARBA00022692"/>
    </source>
</evidence>
<dbReference type="Gene3D" id="1.20.1250.20">
    <property type="entry name" value="MFS general substrate transporter like domains"/>
    <property type="match status" value="1"/>
</dbReference>
<protein>
    <recommendedName>
        <fullName evidence="5">Major facilitator superfamily (MFS) profile domain-containing protein</fullName>
    </recommendedName>
</protein>
<organism evidence="6 7">
    <name type="scientific">Erythrobacter litoralis</name>
    <dbReference type="NCBI Taxonomy" id="39960"/>
    <lineage>
        <taxon>Bacteria</taxon>
        <taxon>Pseudomonadati</taxon>
        <taxon>Pseudomonadota</taxon>
        <taxon>Alphaproteobacteria</taxon>
        <taxon>Sphingomonadales</taxon>
        <taxon>Erythrobacteraceae</taxon>
        <taxon>Erythrobacter/Porphyrobacter group</taxon>
        <taxon>Erythrobacter</taxon>
    </lineage>
</organism>
<dbReference type="PATRIC" id="fig|39960.10.peg.2278"/>